<keyword evidence="2" id="KW-0413">Isomerase</keyword>
<gene>
    <name evidence="2" type="ORF">HF295_07070</name>
</gene>
<dbReference type="SUPFAM" id="SSF51658">
    <property type="entry name" value="Xylose isomerase-like"/>
    <property type="match status" value="1"/>
</dbReference>
<dbReference type="Pfam" id="PF01261">
    <property type="entry name" value="AP_endonuc_2"/>
    <property type="match status" value="1"/>
</dbReference>
<organism evidence="2 3">
    <name type="scientific">Hujiaoplasma nucleasis</name>
    <dbReference type="NCBI Taxonomy" id="2725268"/>
    <lineage>
        <taxon>Bacteria</taxon>
        <taxon>Bacillati</taxon>
        <taxon>Mycoplasmatota</taxon>
        <taxon>Mollicutes</taxon>
        <taxon>Candidatus Izemoplasmatales</taxon>
        <taxon>Hujiaoplasmataceae</taxon>
        <taxon>Hujiaoplasma</taxon>
    </lineage>
</organism>
<dbReference type="InterPro" id="IPR036237">
    <property type="entry name" value="Xyl_isomerase-like_sf"/>
</dbReference>
<dbReference type="InterPro" id="IPR013022">
    <property type="entry name" value="Xyl_isomerase-like_TIM-brl"/>
</dbReference>
<protein>
    <submittedName>
        <fullName evidence="2">Sugar phosphate isomerase/epimerase</fullName>
    </submittedName>
</protein>
<dbReference type="InterPro" id="IPR050312">
    <property type="entry name" value="IolE/XylAMocC-like"/>
</dbReference>
<accession>A0A7L6N5S5</accession>
<dbReference type="GO" id="GO:0016853">
    <property type="term" value="F:isomerase activity"/>
    <property type="evidence" value="ECO:0007669"/>
    <property type="project" value="UniProtKB-KW"/>
</dbReference>
<reference evidence="2 3" key="1">
    <citation type="submission" date="2020-04" db="EMBL/GenBank/DDBJ databases">
        <authorList>
            <person name="Zheng R.K."/>
            <person name="Sun C.M."/>
        </authorList>
    </citation>
    <scope>NUCLEOTIDE SEQUENCE [LARGE SCALE GENOMIC DNA]</scope>
    <source>
        <strain evidence="3">zrk29</strain>
    </source>
</reference>
<dbReference type="Gene3D" id="3.20.20.150">
    <property type="entry name" value="Divalent-metal-dependent TIM barrel enzymes"/>
    <property type="match status" value="1"/>
</dbReference>
<name>A0A7L6N5S5_9MOLU</name>
<evidence type="ECO:0000259" key="1">
    <source>
        <dbReference type="Pfam" id="PF01261"/>
    </source>
</evidence>
<feature type="domain" description="Xylose isomerase-like TIM barrel" evidence="1">
    <location>
        <begin position="37"/>
        <end position="273"/>
    </location>
</feature>
<sequence>MDYSIRLNGFLSKGYSLEETFKALSTIDGATHVDLNYPEHFEGLSIESMKSLLNKYNLKVSSVAARFREGFENGEFTNQDPTIVKKALDIVKKSADMAVALDCNHVILWFAQDGWTYPFEVDYEKIWVQSRDCIRECCDYNKEVDFSIEYKPFEPRTFSLYSSAAITAMMAKEVDRKNIFVTMDLAHVYMKDEMPSFSVSLLMHHHLLSAIHVNDGYGLQDDGLLVGSIRFIQTLEFYYYLIKYKYDKAIYFDTFPIREKPEEEVKQNIRMSNKIFELIHMIGMDKIEEIIKKNDAIQAQEIMMMCLK</sequence>
<proteinExistence type="predicted"/>
<evidence type="ECO:0000313" key="2">
    <source>
        <dbReference type="EMBL" id="QLY40617.1"/>
    </source>
</evidence>
<dbReference type="EMBL" id="CP051151">
    <property type="protein sequence ID" value="QLY40617.1"/>
    <property type="molecule type" value="Genomic_DNA"/>
</dbReference>
<dbReference type="KEGG" id="tbk:HF295_07070"/>
<dbReference type="AlphaFoldDB" id="A0A7L6N5S5"/>
<evidence type="ECO:0000313" key="3">
    <source>
        <dbReference type="Proteomes" id="UP000512167"/>
    </source>
</evidence>
<dbReference type="PANTHER" id="PTHR12110">
    <property type="entry name" value="HYDROXYPYRUVATE ISOMERASE"/>
    <property type="match status" value="1"/>
</dbReference>
<keyword evidence="3" id="KW-1185">Reference proteome</keyword>
<dbReference type="Proteomes" id="UP000512167">
    <property type="component" value="Chromosome"/>
</dbReference>
<dbReference type="RefSeq" id="WP_312031462.1">
    <property type="nucleotide sequence ID" value="NZ_CP051151.1"/>
</dbReference>